<evidence type="ECO:0000256" key="2">
    <source>
        <dbReference type="ARBA" id="ARBA00005745"/>
    </source>
</evidence>
<dbReference type="InterPro" id="IPR042094">
    <property type="entry name" value="T2SS_GspF_sf"/>
</dbReference>
<comment type="similarity">
    <text evidence="2">Belongs to the GSP F family.</text>
</comment>
<accession>A0ABT7E9J2</accession>
<comment type="caution">
    <text evidence="9">The sequence shown here is derived from an EMBL/GenBank/DDBJ whole genome shotgun (WGS) entry which is preliminary data.</text>
</comment>
<feature type="transmembrane region" description="Helical" evidence="7">
    <location>
        <begin position="161"/>
        <end position="184"/>
    </location>
</feature>
<evidence type="ECO:0000256" key="1">
    <source>
        <dbReference type="ARBA" id="ARBA00004651"/>
    </source>
</evidence>
<keyword evidence="5 7" id="KW-1133">Transmembrane helix</keyword>
<sequence>MSFYECIVYDNNKKKKKIKIKIESESKEDLYNYINTNELTIVSSKEVKNTTNNKKIKEKELRVLCRQMGILLESGCEITKVMGILKNQSNNKMDDILSQISNHIQLGNSITESFQKINLFSSFFISMIKAGEFSGNLDKAMHNLADYYDKEYKLKSKIKTVLIYPIILLILSMLSMLFIMIIVIPNFEMIFISNGIKVPLLTKILIGTSRFIRTKYIYIIMFILVATPLLTHFIKNNPKINKFKNNLKFKIPLIKNITNLVITTRFCRALNMLVASGVQIVKAIDISAQTIDDKFIYEKLLISKEYIEKGNSIGDSLMKVNIFPKLFISMINIGEESGKLDDSLKTIDSFCSNDLDIKIEQIMKIIEPLIIVIVGVFIGIFMVAMVIPMFDAIVSI</sequence>
<comment type="subcellular location">
    <subcellularLocation>
        <location evidence="1">Cell membrane</location>
        <topology evidence="1">Multi-pass membrane protein</topology>
    </subcellularLocation>
</comment>
<feature type="domain" description="Type II secretion system protein GspF" evidence="8">
    <location>
        <begin position="64"/>
        <end position="185"/>
    </location>
</feature>
<feature type="transmembrane region" description="Helical" evidence="7">
    <location>
        <begin position="216"/>
        <end position="234"/>
    </location>
</feature>
<dbReference type="InterPro" id="IPR018076">
    <property type="entry name" value="T2SS_GspF_dom"/>
</dbReference>
<evidence type="ECO:0000256" key="7">
    <source>
        <dbReference type="SAM" id="Phobius"/>
    </source>
</evidence>
<evidence type="ECO:0000313" key="9">
    <source>
        <dbReference type="EMBL" id="MDK2563582.1"/>
    </source>
</evidence>
<feature type="transmembrane region" description="Helical" evidence="7">
    <location>
        <begin position="369"/>
        <end position="390"/>
    </location>
</feature>
<evidence type="ECO:0000259" key="8">
    <source>
        <dbReference type="Pfam" id="PF00482"/>
    </source>
</evidence>
<keyword evidence="10" id="KW-1185">Reference proteome</keyword>
<feature type="domain" description="Type II secretion system protein GspF" evidence="8">
    <location>
        <begin position="266"/>
        <end position="388"/>
    </location>
</feature>
<dbReference type="RefSeq" id="WP_284132530.1">
    <property type="nucleotide sequence ID" value="NZ_JASKYM010000003.1"/>
</dbReference>
<evidence type="ECO:0000313" key="10">
    <source>
        <dbReference type="Proteomes" id="UP001301012"/>
    </source>
</evidence>
<dbReference type="EMBL" id="JASKYM010000003">
    <property type="protein sequence ID" value="MDK2563582.1"/>
    <property type="molecule type" value="Genomic_DNA"/>
</dbReference>
<keyword evidence="3" id="KW-1003">Cell membrane</keyword>
<evidence type="ECO:0000256" key="3">
    <source>
        <dbReference type="ARBA" id="ARBA00022475"/>
    </source>
</evidence>
<gene>
    <name evidence="9" type="ORF">QOZ84_08470</name>
</gene>
<dbReference type="PANTHER" id="PTHR30012:SF0">
    <property type="entry name" value="TYPE II SECRETION SYSTEM PROTEIN F-RELATED"/>
    <property type="match status" value="1"/>
</dbReference>
<dbReference type="PRINTS" id="PR00812">
    <property type="entry name" value="BCTERIALGSPF"/>
</dbReference>
<dbReference type="Proteomes" id="UP001301012">
    <property type="component" value="Unassembled WGS sequence"/>
</dbReference>
<dbReference type="Gene3D" id="1.20.81.30">
    <property type="entry name" value="Type II secretion system (T2SS), domain F"/>
    <property type="match status" value="2"/>
</dbReference>
<protein>
    <submittedName>
        <fullName evidence="9">Type II secretion system F family protein</fullName>
    </submittedName>
</protein>
<evidence type="ECO:0000256" key="6">
    <source>
        <dbReference type="ARBA" id="ARBA00023136"/>
    </source>
</evidence>
<name>A0ABT7E9J2_9FIRM</name>
<evidence type="ECO:0000256" key="4">
    <source>
        <dbReference type="ARBA" id="ARBA00022692"/>
    </source>
</evidence>
<dbReference type="PANTHER" id="PTHR30012">
    <property type="entry name" value="GENERAL SECRETION PATHWAY PROTEIN"/>
    <property type="match status" value="1"/>
</dbReference>
<evidence type="ECO:0000256" key="5">
    <source>
        <dbReference type="ARBA" id="ARBA00022989"/>
    </source>
</evidence>
<reference evidence="9 10" key="1">
    <citation type="submission" date="2023-05" db="EMBL/GenBank/DDBJ databases">
        <title>Rombocin, a short stable natural nisin variant, displays selective antimicrobial activity against Listeria monocytogenes and employs dual mode of action to kill target bacterial strains.</title>
        <authorList>
            <person name="Wambui J."/>
            <person name="Stephan R."/>
            <person name="Kuipers O.P."/>
        </authorList>
    </citation>
    <scope>NUCLEOTIDE SEQUENCE [LARGE SCALE GENOMIC DNA]</scope>
    <source>
        <strain evidence="9 10">RC002</strain>
    </source>
</reference>
<proteinExistence type="inferred from homology"/>
<keyword evidence="4 7" id="KW-0812">Transmembrane</keyword>
<dbReference type="Pfam" id="PF00482">
    <property type="entry name" value="T2SSF"/>
    <property type="match status" value="2"/>
</dbReference>
<organism evidence="9 10">
    <name type="scientific">Romboutsia sedimentorum</name>
    <dbReference type="NCBI Taxonomy" id="1368474"/>
    <lineage>
        <taxon>Bacteria</taxon>
        <taxon>Bacillati</taxon>
        <taxon>Bacillota</taxon>
        <taxon>Clostridia</taxon>
        <taxon>Peptostreptococcales</taxon>
        <taxon>Peptostreptococcaceae</taxon>
        <taxon>Romboutsia</taxon>
    </lineage>
</organism>
<keyword evidence="6 7" id="KW-0472">Membrane</keyword>
<dbReference type="InterPro" id="IPR003004">
    <property type="entry name" value="GspF/PilC"/>
</dbReference>